<evidence type="ECO:0000313" key="2">
    <source>
        <dbReference type="EMBL" id="EEO40534.2"/>
    </source>
</evidence>
<sequence length="148" mass="16405">MKRIFLSILMLFAFVACSSTQFVHDAKPITKEEKTVLIQYFPSEFEIDLEKALENNFWKVSVVSNKDTSSPSLKSNFAITCEGIGPDYLGTYQGVIKFSDLRTGKRLAVYKFKVATKSGIIENIIKTMDSIPGAAAYTSSTTVTKPAK</sequence>
<reference evidence="2 3" key="1">
    <citation type="submission" date="2011-10" db="EMBL/GenBank/DDBJ databases">
        <title>The Genome Sequence of Fusobacterium sp. 4_1_13.</title>
        <authorList>
            <consortium name="The Broad Institute Genome Sequencing Platform"/>
            <person name="Earl A."/>
            <person name="Ward D."/>
            <person name="Feldgarden M."/>
            <person name="Gevers D."/>
            <person name="Strauss J."/>
            <person name="Ambrose C."/>
            <person name="Allen-Vercoe E."/>
            <person name="Young S.K."/>
            <person name="Zeng Q."/>
            <person name="Gargeya S."/>
            <person name="Fitzgerald M."/>
            <person name="Haas B."/>
            <person name="Abouelleil A."/>
            <person name="Alvarado L."/>
            <person name="Arachchi H.M."/>
            <person name="Berlin A."/>
            <person name="Brown A."/>
            <person name="Chapman S.B."/>
            <person name="Chen Z."/>
            <person name="Dunbar C."/>
            <person name="Freedman E."/>
            <person name="Gearin G."/>
            <person name="Goldberg J."/>
            <person name="Griggs A."/>
            <person name="Gujja S."/>
            <person name="Heiman D."/>
            <person name="Howarth C."/>
            <person name="Larson L."/>
            <person name="Lui A."/>
            <person name="MacDonald P.J."/>
            <person name="Montmayeur A."/>
            <person name="Murphy C."/>
            <person name="Neiman D."/>
            <person name="Pearson M."/>
            <person name="Priest M."/>
            <person name="Roberts A."/>
            <person name="Saif S."/>
            <person name="Shea T."/>
            <person name="Shenoy N."/>
            <person name="Sisk P."/>
            <person name="Stolte C."/>
            <person name="Sykes S."/>
            <person name="Wortman J."/>
            <person name="Nusbaum C."/>
            <person name="Birren B."/>
        </authorList>
    </citation>
    <scope>NUCLEOTIDE SEQUENCE [LARGE SCALE GENOMIC DNA]</scope>
    <source>
        <strain evidence="2 3">4_1_13</strain>
    </source>
</reference>
<accession>A0A0M1VVS8</accession>
<keyword evidence="1" id="KW-0732">Signal</keyword>
<gene>
    <name evidence="2" type="ORF">FSCG_01247</name>
</gene>
<feature type="chain" id="PRO_5005625069" description="Lipoprotein" evidence="1">
    <location>
        <begin position="19"/>
        <end position="148"/>
    </location>
</feature>
<evidence type="ECO:0000313" key="3">
    <source>
        <dbReference type="Proteomes" id="UP000004925"/>
    </source>
</evidence>
<protein>
    <recommendedName>
        <fullName evidence="4">Lipoprotein</fullName>
    </recommendedName>
</protein>
<dbReference type="RefSeq" id="WP_008796807.1">
    <property type="nucleotide sequence ID" value="NZ_KQ235737.1"/>
</dbReference>
<dbReference type="PROSITE" id="PS51257">
    <property type="entry name" value="PROKAR_LIPOPROTEIN"/>
    <property type="match status" value="1"/>
</dbReference>
<dbReference type="AlphaFoldDB" id="A0A0M1VVS8"/>
<evidence type="ECO:0000256" key="1">
    <source>
        <dbReference type="SAM" id="SignalP"/>
    </source>
</evidence>
<name>A0A0M1VVS8_FUSVC</name>
<proteinExistence type="predicted"/>
<dbReference type="GeneID" id="79799756"/>
<comment type="caution">
    <text evidence="2">The sequence shown here is derived from an EMBL/GenBank/DDBJ whole genome shotgun (WGS) entry which is preliminary data.</text>
</comment>
<feature type="signal peptide" evidence="1">
    <location>
        <begin position="1"/>
        <end position="18"/>
    </location>
</feature>
<dbReference type="EMBL" id="ACDE02000019">
    <property type="protein sequence ID" value="EEO40534.2"/>
    <property type="molecule type" value="Genomic_DNA"/>
</dbReference>
<dbReference type="Proteomes" id="UP000004925">
    <property type="component" value="Unassembled WGS sequence"/>
</dbReference>
<evidence type="ECO:0008006" key="4">
    <source>
        <dbReference type="Google" id="ProtNLM"/>
    </source>
</evidence>
<organism evidence="2 3">
    <name type="scientific">Fusobacterium vincentii 4_1_13</name>
    <dbReference type="NCBI Taxonomy" id="469606"/>
    <lineage>
        <taxon>Bacteria</taxon>
        <taxon>Fusobacteriati</taxon>
        <taxon>Fusobacteriota</taxon>
        <taxon>Fusobacteriia</taxon>
        <taxon>Fusobacteriales</taxon>
        <taxon>Fusobacteriaceae</taxon>
        <taxon>Fusobacterium</taxon>
    </lineage>
</organism>